<evidence type="ECO:0000256" key="6">
    <source>
        <dbReference type="SAM" id="Phobius"/>
    </source>
</evidence>
<dbReference type="PANTHER" id="PTHR32089:SF112">
    <property type="entry name" value="LYSOZYME-LIKE PROTEIN-RELATED"/>
    <property type="match status" value="1"/>
</dbReference>
<dbReference type="GO" id="GO:0007165">
    <property type="term" value="P:signal transduction"/>
    <property type="evidence" value="ECO:0007669"/>
    <property type="project" value="UniProtKB-KW"/>
</dbReference>
<reference evidence="8 9" key="1">
    <citation type="submission" date="2019-12" db="EMBL/GenBank/DDBJ databases">
        <title>Multi-Generational Helicobacter saguini Isolates.</title>
        <authorList>
            <person name="Mannion A."/>
            <person name="Shen Z."/>
            <person name="Fox J.G."/>
        </authorList>
    </citation>
    <scope>NUCLEOTIDE SEQUENCE [LARGE SCALE GENOMIC DNA]</scope>
    <source>
        <strain evidence="9">16-048 (F4)</strain>
    </source>
</reference>
<comment type="similarity">
    <text evidence="3">Belongs to the methyl-accepting chemotaxis (MCP) protein family.</text>
</comment>
<dbReference type="SUPFAM" id="SSF58104">
    <property type="entry name" value="Methyl-accepting chemotaxis protein (MCP) signaling domain"/>
    <property type="match status" value="1"/>
</dbReference>
<evidence type="ECO:0000313" key="8">
    <source>
        <dbReference type="EMBL" id="MWV68730.1"/>
    </source>
</evidence>
<feature type="transmembrane region" description="Helical" evidence="6">
    <location>
        <begin position="197"/>
        <end position="218"/>
    </location>
</feature>
<proteinExistence type="inferred from homology"/>
<dbReference type="CDD" id="cd11386">
    <property type="entry name" value="MCP_signal"/>
    <property type="match status" value="1"/>
</dbReference>
<feature type="transmembrane region" description="Helical" evidence="6">
    <location>
        <begin position="12"/>
        <end position="32"/>
    </location>
</feature>
<keyword evidence="5" id="KW-0175">Coiled coil</keyword>
<feature type="domain" description="Methyl-accepting transducer" evidence="7">
    <location>
        <begin position="277"/>
        <end position="513"/>
    </location>
</feature>
<dbReference type="InterPro" id="IPR004090">
    <property type="entry name" value="Chemotax_Me-accpt_rcpt"/>
</dbReference>
<accession>A0A6L7D844</accession>
<dbReference type="PROSITE" id="PS50111">
    <property type="entry name" value="CHEMOTAXIS_TRANSDUC_2"/>
    <property type="match status" value="1"/>
</dbReference>
<keyword evidence="2 4" id="KW-0807">Transducer</keyword>
<sequence>MQQNKMKVGTTLGLAFGILLLLSFVITLFSLLKIDYVIKSLGEINDINLLKQRYAINFRGSVHDRSIDIRDVILTPSQDTSRLNALIADMQRLEAFYNEARDNMEKTFISKNMFDSTETQIYNAIRDIRIKNTPFIDEIIRIKKSGGDDSKAMENLQKAAPLFTEWLAQINKFIDLEETKNQAATQHLRESVESFKILLLVLLVLSIVIGVSISIYIVKSLLNSLGGEPHTASLIVSKIANGDLSENVQYRNKDSMLYSIASMQTKLKEIVRSIVNSSREIYDSTHKVYNVSQIAQKAAKEQMESSKVVASKIEDVSKAVSEISNATKLSEENTEKSVELSHKGVEMINSTAEGVSKITEVINEAATNIRSLQQQSQEISNSTSLIAEIADQTNLLALNAAIEAARAGEHGRGFAVVADEVRKLAERTANSTTEIARMVQLIQHGIESSAESMEVMVPQINQGQEMIQNCVSLLNDIQAQAQDSLTKAKEVAEASNQQEATIASITQDIKHISDLSISTSESLNNANESVNDLQQISDTLKKHMEYFKM</sequence>
<protein>
    <submittedName>
        <fullName evidence="8">Methyl-accepting chemotaxis protein</fullName>
    </submittedName>
</protein>
<dbReference type="EMBL" id="QBIU01000001">
    <property type="protein sequence ID" value="MWV68730.1"/>
    <property type="molecule type" value="Genomic_DNA"/>
</dbReference>
<dbReference type="AlphaFoldDB" id="A0A6L7D844"/>
<dbReference type="SMART" id="SM00283">
    <property type="entry name" value="MA"/>
    <property type="match status" value="1"/>
</dbReference>
<dbReference type="Pfam" id="PF12729">
    <property type="entry name" value="4HB_MCP_1"/>
    <property type="match status" value="1"/>
</dbReference>
<evidence type="ECO:0000256" key="5">
    <source>
        <dbReference type="SAM" id="Coils"/>
    </source>
</evidence>
<organism evidence="8 9">
    <name type="scientific">Helicobacter saguini</name>
    <dbReference type="NCBI Taxonomy" id="1548018"/>
    <lineage>
        <taxon>Bacteria</taxon>
        <taxon>Pseudomonadati</taxon>
        <taxon>Campylobacterota</taxon>
        <taxon>Epsilonproteobacteria</taxon>
        <taxon>Campylobacterales</taxon>
        <taxon>Helicobacteraceae</taxon>
        <taxon>Helicobacter</taxon>
    </lineage>
</organism>
<feature type="coiled-coil region" evidence="5">
    <location>
        <begin position="355"/>
        <end position="382"/>
    </location>
</feature>
<dbReference type="Gene3D" id="1.10.287.950">
    <property type="entry name" value="Methyl-accepting chemotaxis protein"/>
    <property type="match status" value="1"/>
</dbReference>
<keyword evidence="6" id="KW-0472">Membrane</keyword>
<dbReference type="InterPro" id="IPR024478">
    <property type="entry name" value="HlyB_4HB_MCP"/>
</dbReference>
<keyword evidence="6" id="KW-1133">Transmembrane helix</keyword>
<evidence type="ECO:0000313" key="9">
    <source>
        <dbReference type="Proteomes" id="UP000477070"/>
    </source>
</evidence>
<dbReference type="GO" id="GO:0004888">
    <property type="term" value="F:transmembrane signaling receptor activity"/>
    <property type="evidence" value="ECO:0007669"/>
    <property type="project" value="InterPro"/>
</dbReference>
<dbReference type="InterPro" id="IPR004089">
    <property type="entry name" value="MCPsignal_dom"/>
</dbReference>
<keyword evidence="6" id="KW-0812">Transmembrane</keyword>
<evidence type="ECO:0000256" key="1">
    <source>
        <dbReference type="ARBA" id="ARBA00004370"/>
    </source>
</evidence>
<dbReference type="Pfam" id="PF00015">
    <property type="entry name" value="MCPsignal"/>
    <property type="match status" value="1"/>
</dbReference>
<comment type="caution">
    <text evidence="8">The sequence shown here is derived from an EMBL/GenBank/DDBJ whole genome shotgun (WGS) entry which is preliminary data.</text>
</comment>
<dbReference type="GO" id="GO:0016020">
    <property type="term" value="C:membrane"/>
    <property type="evidence" value="ECO:0007669"/>
    <property type="project" value="UniProtKB-SubCell"/>
</dbReference>
<gene>
    <name evidence="8" type="ORF">DCO61_01470</name>
</gene>
<dbReference type="RefSeq" id="WP_118949052.1">
    <property type="nucleotide sequence ID" value="NZ_QBIU01000001.1"/>
</dbReference>
<comment type="subcellular location">
    <subcellularLocation>
        <location evidence="1">Membrane</location>
    </subcellularLocation>
</comment>
<dbReference type="Proteomes" id="UP000477070">
    <property type="component" value="Unassembled WGS sequence"/>
</dbReference>
<dbReference type="PANTHER" id="PTHR32089">
    <property type="entry name" value="METHYL-ACCEPTING CHEMOTAXIS PROTEIN MCPB"/>
    <property type="match status" value="1"/>
</dbReference>
<dbReference type="FunFam" id="1.10.287.950:FF:000001">
    <property type="entry name" value="Methyl-accepting chemotaxis sensory transducer"/>
    <property type="match status" value="1"/>
</dbReference>
<dbReference type="PRINTS" id="PR00260">
    <property type="entry name" value="CHEMTRNSDUCR"/>
</dbReference>
<evidence type="ECO:0000256" key="4">
    <source>
        <dbReference type="PROSITE-ProRule" id="PRU00284"/>
    </source>
</evidence>
<evidence type="ECO:0000256" key="2">
    <source>
        <dbReference type="ARBA" id="ARBA00023224"/>
    </source>
</evidence>
<dbReference type="GO" id="GO:0006935">
    <property type="term" value="P:chemotaxis"/>
    <property type="evidence" value="ECO:0007669"/>
    <property type="project" value="InterPro"/>
</dbReference>
<evidence type="ECO:0000259" key="7">
    <source>
        <dbReference type="PROSITE" id="PS50111"/>
    </source>
</evidence>
<name>A0A6L7D844_9HELI</name>
<evidence type="ECO:0000256" key="3">
    <source>
        <dbReference type="ARBA" id="ARBA00029447"/>
    </source>
</evidence>